<dbReference type="InterPro" id="IPR004963">
    <property type="entry name" value="PAE/NOTUM"/>
</dbReference>
<dbReference type="PROSITE" id="PS51257">
    <property type="entry name" value="PROKAR_LIPOPROTEIN"/>
    <property type="match status" value="1"/>
</dbReference>
<reference evidence="3" key="1">
    <citation type="journal article" date="2022" name="Int. J. Syst. Evol. Microbiol.">
        <title>Anaeromyxobacter oryzae sp. nov., Anaeromyxobacter diazotrophicus sp. nov. and Anaeromyxobacter paludicola sp. nov., isolated from paddy soils.</title>
        <authorList>
            <person name="Itoh H."/>
            <person name="Xu Z."/>
            <person name="Mise K."/>
            <person name="Masuda Y."/>
            <person name="Ushijima N."/>
            <person name="Hayakawa C."/>
            <person name="Shiratori Y."/>
            <person name="Senoo K."/>
        </authorList>
    </citation>
    <scope>NUCLEOTIDE SEQUENCE [LARGE SCALE GENOMIC DNA]</scope>
    <source>
        <strain evidence="3">Red232</strain>
    </source>
</reference>
<name>A0ABM7WP29_9BACT</name>
<dbReference type="RefSeq" id="WP_248357617.1">
    <property type="nucleotide sequence ID" value="NZ_AP025591.1"/>
</dbReference>
<keyword evidence="1" id="KW-0732">Signal</keyword>
<gene>
    <name evidence="2" type="ORF">AMOR_02210</name>
</gene>
<accession>A0ABM7WP29</accession>
<feature type="signal peptide" evidence="1">
    <location>
        <begin position="1"/>
        <end position="20"/>
    </location>
</feature>
<keyword evidence="3" id="KW-1185">Reference proteome</keyword>
<dbReference type="PANTHER" id="PTHR21562">
    <property type="entry name" value="NOTUM-RELATED"/>
    <property type="match status" value="1"/>
</dbReference>
<organism evidence="2 3">
    <name type="scientific">Anaeromyxobacter oryzae</name>
    <dbReference type="NCBI Taxonomy" id="2918170"/>
    <lineage>
        <taxon>Bacteria</taxon>
        <taxon>Pseudomonadati</taxon>
        <taxon>Myxococcota</taxon>
        <taxon>Myxococcia</taxon>
        <taxon>Myxococcales</taxon>
        <taxon>Cystobacterineae</taxon>
        <taxon>Anaeromyxobacteraceae</taxon>
        <taxon>Anaeromyxobacter</taxon>
    </lineage>
</organism>
<dbReference type="EMBL" id="AP025591">
    <property type="protein sequence ID" value="BDG01225.1"/>
    <property type="molecule type" value="Genomic_DNA"/>
</dbReference>
<dbReference type="Pfam" id="PF03283">
    <property type="entry name" value="PAE"/>
    <property type="match status" value="1"/>
</dbReference>
<feature type="chain" id="PRO_5046966209" description="Esterase" evidence="1">
    <location>
        <begin position="21"/>
        <end position="373"/>
    </location>
</feature>
<dbReference type="PANTHER" id="PTHR21562:SF83">
    <property type="entry name" value="PECTIN ACETYLESTERASE 4"/>
    <property type="match status" value="1"/>
</dbReference>
<sequence length="373" mass="39547">MIDRRAVLAVVLLLAGCAPGSTPLVHQGYQGKPPLGAAIPEADMPLGSWAWIPFDDAFCGDGSTTGLAVNRGSGPDLVVFFDGGGACWDYTTCAAGTAVDRSYGPSEFEVERADYIPSSFTDRSHLPPALADATVVFVPYCTGDVHGGDAVKTYGNALVSETWHHVGHANVMAFLARLGPTFPSPRKLVVAGSSAGGFGALVNYEALRWYWPDASGYLVDDSGPALVGGDVPSDFRAAWYASWALAEALDPVCRDCRTDLSAAFTAIAKNHPADRIAFLSHAQDPVMSAFMLDLPAGFEAALRRLDADVLEPLARARVFYDHDGTTDAHMLLTPLAPYAGDYVASHVEGGTNLEAWLEEMVSDDPAWASVLPP</sequence>
<evidence type="ECO:0000256" key="1">
    <source>
        <dbReference type="SAM" id="SignalP"/>
    </source>
</evidence>
<dbReference type="Proteomes" id="UP001162891">
    <property type="component" value="Chromosome"/>
</dbReference>
<evidence type="ECO:0000313" key="3">
    <source>
        <dbReference type="Proteomes" id="UP001162891"/>
    </source>
</evidence>
<protein>
    <recommendedName>
        <fullName evidence="4">Esterase</fullName>
    </recommendedName>
</protein>
<proteinExistence type="predicted"/>
<evidence type="ECO:0008006" key="4">
    <source>
        <dbReference type="Google" id="ProtNLM"/>
    </source>
</evidence>
<evidence type="ECO:0000313" key="2">
    <source>
        <dbReference type="EMBL" id="BDG01225.1"/>
    </source>
</evidence>